<evidence type="ECO:0000313" key="4">
    <source>
        <dbReference type="EMBL" id="CAE8713564.1"/>
    </source>
</evidence>
<organism evidence="4 5">
    <name type="scientific">Polarella glacialis</name>
    <name type="common">Dinoflagellate</name>
    <dbReference type="NCBI Taxonomy" id="89957"/>
    <lineage>
        <taxon>Eukaryota</taxon>
        <taxon>Sar</taxon>
        <taxon>Alveolata</taxon>
        <taxon>Dinophyceae</taxon>
        <taxon>Suessiales</taxon>
        <taxon>Suessiaceae</taxon>
        <taxon>Polarella</taxon>
    </lineage>
</organism>
<dbReference type="NCBIfam" id="NF040713">
    <property type="entry name" value="ZapE"/>
    <property type="match status" value="1"/>
</dbReference>
<keyword evidence="3" id="KW-0067">ATP-binding</keyword>
<dbReference type="Gene3D" id="3.40.50.300">
    <property type="entry name" value="P-loop containing nucleotide triphosphate hydrolases"/>
    <property type="match status" value="1"/>
</dbReference>
<protein>
    <recommendedName>
        <fullName evidence="6">AFG1-like ATPase</fullName>
    </recommendedName>
</protein>
<dbReference type="GO" id="GO:0016887">
    <property type="term" value="F:ATP hydrolysis activity"/>
    <property type="evidence" value="ECO:0007669"/>
    <property type="project" value="InterPro"/>
</dbReference>
<dbReference type="Proteomes" id="UP000626109">
    <property type="component" value="Unassembled WGS sequence"/>
</dbReference>
<evidence type="ECO:0000256" key="2">
    <source>
        <dbReference type="ARBA" id="ARBA00022741"/>
    </source>
</evidence>
<evidence type="ECO:0000256" key="3">
    <source>
        <dbReference type="ARBA" id="ARBA00022840"/>
    </source>
</evidence>
<reference evidence="4" key="1">
    <citation type="submission" date="2021-02" db="EMBL/GenBank/DDBJ databases">
        <authorList>
            <person name="Dougan E. K."/>
            <person name="Rhodes N."/>
            <person name="Thang M."/>
            <person name="Chan C."/>
        </authorList>
    </citation>
    <scope>NUCLEOTIDE SEQUENCE</scope>
</reference>
<dbReference type="GO" id="GO:0005739">
    <property type="term" value="C:mitochondrion"/>
    <property type="evidence" value="ECO:0007669"/>
    <property type="project" value="TreeGrafter"/>
</dbReference>
<dbReference type="SUPFAM" id="SSF52540">
    <property type="entry name" value="P-loop containing nucleoside triphosphate hydrolases"/>
    <property type="match status" value="1"/>
</dbReference>
<dbReference type="PANTHER" id="PTHR12169:SF6">
    <property type="entry name" value="AFG1-LIKE ATPASE"/>
    <property type="match status" value="1"/>
</dbReference>
<proteinExistence type="inferred from homology"/>
<evidence type="ECO:0000313" key="5">
    <source>
        <dbReference type="Proteomes" id="UP000626109"/>
    </source>
</evidence>
<dbReference type="EMBL" id="CAJNNW010032508">
    <property type="protein sequence ID" value="CAE8713564.1"/>
    <property type="molecule type" value="Genomic_DNA"/>
</dbReference>
<evidence type="ECO:0008006" key="6">
    <source>
        <dbReference type="Google" id="ProtNLM"/>
    </source>
</evidence>
<comment type="similarity">
    <text evidence="1">Belongs to the AFG1 ATPase family.</text>
</comment>
<name>A0A813KVC9_POLGL</name>
<dbReference type="PANTHER" id="PTHR12169">
    <property type="entry name" value="ATPASE N2B"/>
    <property type="match status" value="1"/>
</dbReference>
<dbReference type="InterPro" id="IPR005654">
    <property type="entry name" value="ATPase_AFG1-like"/>
</dbReference>
<accession>A0A813KVC9</accession>
<sequence length="403" mass="43783">MWGDVGRGKSLLMDILVAALEGDNQDGPMVLRLHHHDFMRQIHERLHAFRQLGASREAVQLAAKEFATRGRPYILCLDEFQITNIADAVILRSLFEALMANDVMVVMTSNRPPADLYKDGLNHMMYMPPFRQLLETTIGVHHIDAPQDYRAAKAAAESANGQAGEAEANYMVLPTAAGALEEAFERASGSTLEKAGSCQLAVSWGRRLECPAAHAGVSWFSFSQLCATALSADDYSVLLQKNAIHTLVLSDVPRFALEQHNEARRFTNLVDCLYEHQGRLICTAEAPLDSLMAEMEILSHVPLTTQPAMGIAGSEVSLRKHGDVTFAVSDKSPCRPDSFATEAAIRAAGTAEFDPIMVAIKAARLAASKAAMGANPVSTNMRVELRNAAHRSDLIGAVVFCGI</sequence>
<keyword evidence="2" id="KW-0547">Nucleotide-binding</keyword>
<dbReference type="InterPro" id="IPR027417">
    <property type="entry name" value="P-loop_NTPase"/>
</dbReference>
<comment type="caution">
    <text evidence="4">The sequence shown here is derived from an EMBL/GenBank/DDBJ whole genome shotgun (WGS) entry which is preliminary data.</text>
</comment>
<evidence type="ECO:0000256" key="1">
    <source>
        <dbReference type="ARBA" id="ARBA00010322"/>
    </source>
</evidence>
<dbReference type="GO" id="GO:0005524">
    <property type="term" value="F:ATP binding"/>
    <property type="evidence" value="ECO:0007669"/>
    <property type="project" value="UniProtKB-KW"/>
</dbReference>
<gene>
    <name evidence="4" type="ORF">PGLA2088_LOCUS37607</name>
</gene>
<dbReference type="Pfam" id="PF03969">
    <property type="entry name" value="AFG1_ATPase"/>
    <property type="match status" value="1"/>
</dbReference>
<dbReference type="AlphaFoldDB" id="A0A813KVC9"/>